<dbReference type="Proteomes" id="UP000838756">
    <property type="component" value="Unassembled WGS sequence"/>
</dbReference>
<dbReference type="AlphaFoldDB" id="A0A8S4R0T1"/>
<sequence>MHPFTVRRRLGLGVVFREVFFLTVRPVKARLSFPLVTTRCHGVPQQAGGDEVFSPYPSISAAKPYTPPYP</sequence>
<organism evidence="1 2">
    <name type="scientific">Pararge aegeria aegeria</name>
    <dbReference type="NCBI Taxonomy" id="348720"/>
    <lineage>
        <taxon>Eukaryota</taxon>
        <taxon>Metazoa</taxon>
        <taxon>Ecdysozoa</taxon>
        <taxon>Arthropoda</taxon>
        <taxon>Hexapoda</taxon>
        <taxon>Insecta</taxon>
        <taxon>Pterygota</taxon>
        <taxon>Neoptera</taxon>
        <taxon>Endopterygota</taxon>
        <taxon>Lepidoptera</taxon>
        <taxon>Glossata</taxon>
        <taxon>Ditrysia</taxon>
        <taxon>Papilionoidea</taxon>
        <taxon>Nymphalidae</taxon>
        <taxon>Satyrinae</taxon>
        <taxon>Satyrini</taxon>
        <taxon>Parargina</taxon>
        <taxon>Pararge</taxon>
    </lineage>
</organism>
<dbReference type="EMBL" id="CAKXAJ010020465">
    <property type="protein sequence ID" value="CAH2222454.1"/>
    <property type="molecule type" value="Genomic_DNA"/>
</dbReference>
<evidence type="ECO:0000313" key="1">
    <source>
        <dbReference type="EMBL" id="CAH2222454.1"/>
    </source>
</evidence>
<protein>
    <submittedName>
        <fullName evidence="1">Jg24554 protein</fullName>
    </submittedName>
</protein>
<gene>
    <name evidence="1" type="primary">jg24554</name>
    <name evidence="1" type="ORF">PAEG_LOCUS6761</name>
</gene>
<proteinExistence type="predicted"/>
<comment type="caution">
    <text evidence="1">The sequence shown here is derived from an EMBL/GenBank/DDBJ whole genome shotgun (WGS) entry which is preliminary data.</text>
</comment>
<accession>A0A8S4R0T1</accession>
<name>A0A8S4R0T1_9NEOP</name>
<reference evidence="1" key="1">
    <citation type="submission" date="2022-03" db="EMBL/GenBank/DDBJ databases">
        <authorList>
            <person name="Lindestad O."/>
        </authorList>
    </citation>
    <scope>NUCLEOTIDE SEQUENCE</scope>
</reference>
<keyword evidence="2" id="KW-1185">Reference proteome</keyword>
<evidence type="ECO:0000313" key="2">
    <source>
        <dbReference type="Proteomes" id="UP000838756"/>
    </source>
</evidence>